<organism evidence="1 2">
    <name type="scientific">Bacteroides oleiciplenus</name>
    <dbReference type="NCBI Taxonomy" id="626931"/>
    <lineage>
        <taxon>Bacteria</taxon>
        <taxon>Pseudomonadati</taxon>
        <taxon>Bacteroidota</taxon>
        <taxon>Bacteroidia</taxon>
        <taxon>Bacteroidales</taxon>
        <taxon>Bacteroidaceae</taxon>
        <taxon>Bacteroides</taxon>
    </lineage>
</organism>
<protein>
    <submittedName>
        <fullName evidence="1">Carbonic anhydrase</fullName>
    </submittedName>
</protein>
<dbReference type="EMBL" id="QSUL01000010">
    <property type="protein sequence ID" value="RGN33934.1"/>
    <property type="molecule type" value="Genomic_DNA"/>
</dbReference>
<gene>
    <name evidence="1" type="ORF">DXB65_15795</name>
</gene>
<comment type="caution">
    <text evidence="1">The sequence shown here is derived from an EMBL/GenBank/DDBJ whole genome shotgun (WGS) entry which is preliminary data.</text>
</comment>
<sequence length="311" mass="36368">MNKEVSMGKLLSRSLRCKILYFLSFIPDIQMVKLQYRMKIGKVLNLKNPKRFTEKLQFYKLFYRDLVMKQCVDKYDVREYIERQGLENILNDCFGVFDSPDDIDFSKLPNKFVIKDTLGGGGNSVVIIKDKSKIDMPRLMKQMQAWANEPSDKKHPGREWVYDGRKHRIIIEKFIEADLEKGGLIDYKFFCNYGETKFLYVVADRVLGKAAGLGIFTPDFKQMPVTRADESPLMRKIPMPENYEELKAIAERLAKPFPEARIDLYDVEGKIYFGEITFYDGSGYMTFTPDEYDTILGDMFTFNTYDKGWQK</sequence>
<dbReference type="AlphaFoldDB" id="A0A3E5B8R1"/>
<accession>A0A3E5B8R1</accession>
<proteinExistence type="predicted"/>
<dbReference type="Pfam" id="PF14305">
    <property type="entry name" value="ATPgrasp_TupA"/>
    <property type="match status" value="1"/>
</dbReference>
<reference evidence="1 2" key="1">
    <citation type="submission" date="2018-08" db="EMBL/GenBank/DDBJ databases">
        <title>A genome reference for cultivated species of the human gut microbiota.</title>
        <authorList>
            <person name="Zou Y."/>
            <person name="Xue W."/>
            <person name="Luo G."/>
        </authorList>
    </citation>
    <scope>NUCLEOTIDE SEQUENCE [LARGE SCALE GENOMIC DNA]</scope>
    <source>
        <strain evidence="1 2">OM05-15BH</strain>
    </source>
</reference>
<dbReference type="Proteomes" id="UP000260983">
    <property type="component" value="Unassembled WGS sequence"/>
</dbReference>
<dbReference type="InterPro" id="IPR029465">
    <property type="entry name" value="ATPgrasp_TupA"/>
</dbReference>
<name>A0A3E5B8R1_9BACE</name>
<evidence type="ECO:0000313" key="1">
    <source>
        <dbReference type="EMBL" id="RGN33934.1"/>
    </source>
</evidence>
<evidence type="ECO:0000313" key="2">
    <source>
        <dbReference type="Proteomes" id="UP000260983"/>
    </source>
</evidence>
<dbReference type="SUPFAM" id="SSF56059">
    <property type="entry name" value="Glutathione synthetase ATP-binding domain-like"/>
    <property type="match status" value="1"/>
</dbReference>